<sequence length="469" mass="52860">MKYCRRLNIAFAVLVELFLFENCRSANIAVIGGGTGGSAVAYFLHEQSNGKHSVDVFEKTNRIGGRVRSKPFEQNFYEIGASIIHSKNEYATKFAKQFGLKEKSAIDPGTFAITNGPEFVFVESKCSLITYLRLLRILKLDVIKIPMFVNKMLTDFSWIYFLQKENKTFNQLDEFLAALNIEFPSLIEQNLVDYLEKEVGIRDETVKQFVQAITLVNYGQSTGDLHAFVGAVAVAGSGGSLWSVDGGNQRIAENLVRASKANVMFENIVTKISLLKNGSYKVETKRDSKPLVYDAIVLATPLLNNEIQFIDFPADVENYINSIQELKYHRTVATLVAGRLNQNFTKNIADDIITCDPTSFFYSCSKLSPVNPYPSSHDVHKVFSREPLTKQQLSTLFEEIKEVDVTDWMAYPHYNSLKQLKMLPKFKMHSGLFHVNAIEWAASAIEMSIIGAKNAALLVENYIHNKNHK</sequence>
<evidence type="ECO:0000313" key="11">
    <source>
        <dbReference type="Proteomes" id="UP000288716"/>
    </source>
</evidence>
<dbReference type="InterPro" id="IPR036188">
    <property type="entry name" value="FAD/NAD-bd_sf"/>
</dbReference>
<dbReference type="GO" id="GO:0030327">
    <property type="term" value="P:prenylated protein catabolic process"/>
    <property type="evidence" value="ECO:0007669"/>
    <property type="project" value="TreeGrafter"/>
</dbReference>
<dbReference type="VEuPathDB" id="VectorBase:LDEU000009"/>
<dbReference type="Gene3D" id="3.50.50.60">
    <property type="entry name" value="FAD/NAD(P)-binding domain"/>
    <property type="match status" value="1"/>
</dbReference>
<dbReference type="GO" id="GO:0001735">
    <property type="term" value="F:prenylcysteine oxidase activity"/>
    <property type="evidence" value="ECO:0007669"/>
    <property type="project" value="InterPro"/>
</dbReference>
<name>A0A443SX01_9ACAR</name>
<feature type="domain" description="Prenylcysteine lyase" evidence="9">
    <location>
        <begin position="121"/>
        <end position="468"/>
    </location>
</feature>
<evidence type="ECO:0000313" key="10">
    <source>
        <dbReference type="EMBL" id="RWS32034.1"/>
    </source>
</evidence>
<evidence type="ECO:0000256" key="7">
    <source>
        <dbReference type="ARBA" id="ARBA00023180"/>
    </source>
</evidence>
<dbReference type="Pfam" id="PF07156">
    <property type="entry name" value="Prenylcys_lyase"/>
    <property type="match status" value="1"/>
</dbReference>
<dbReference type="STRING" id="299467.A0A443SX01"/>
<comment type="similarity">
    <text evidence="2">Belongs to the prenylcysteine oxidase family.</text>
</comment>
<dbReference type="GO" id="GO:0030328">
    <property type="term" value="P:prenylcysteine catabolic process"/>
    <property type="evidence" value="ECO:0007669"/>
    <property type="project" value="InterPro"/>
</dbReference>
<dbReference type="SUPFAM" id="SSF51905">
    <property type="entry name" value="FAD/NAD(P)-binding domain"/>
    <property type="match status" value="1"/>
</dbReference>
<feature type="signal peptide" evidence="8">
    <location>
        <begin position="1"/>
        <end position="25"/>
    </location>
</feature>
<dbReference type="PANTHER" id="PTHR15944">
    <property type="entry name" value="FARNESYLCYSTEINE LYASE"/>
    <property type="match status" value="1"/>
</dbReference>
<keyword evidence="4 8" id="KW-0732">Signal</keyword>
<comment type="cofactor">
    <cofactor evidence="1">
        <name>FAD</name>
        <dbReference type="ChEBI" id="CHEBI:57692"/>
    </cofactor>
</comment>
<dbReference type="InterPro" id="IPR017046">
    <property type="entry name" value="Prenylcysteine_Oxase1"/>
</dbReference>
<evidence type="ECO:0000256" key="2">
    <source>
        <dbReference type="ARBA" id="ARBA00009967"/>
    </source>
</evidence>
<dbReference type="EMBL" id="NCKV01000002">
    <property type="protein sequence ID" value="RWS32034.1"/>
    <property type="molecule type" value="Genomic_DNA"/>
</dbReference>
<proteinExistence type="inferred from homology"/>
<dbReference type="Proteomes" id="UP000288716">
    <property type="component" value="Unassembled WGS sequence"/>
</dbReference>
<evidence type="ECO:0000256" key="5">
    <source>
        <dbReference type="ARBA" id="ARBA00022827"/>
    </source>
</evidence>
<dbReference type="OrthoDB" id="437369at2759"/>
<gene>
    <name evidence="10" type="ORF">B4U80_01498</name>
</gene>
<evidence type="ECO:0000259" key="9">
    <source>
        <dbReference type="Pfam" id="PF07156"/>
    </source>
</evidence>
<evidence type="ECO:0000256" key="3">
    <source>
        <dbReference type="ARBA" id="ARBA00022630"/>
    </source>
</evidence>
<feature type="chain" id="PRO_5019505913" evidence="8">
    <location>
        <begin position="26"/>
        <end position="469"/>
    </location>
</feature>
<keyword evidence="3" id="KW-0285">Flavoprotein</keyword>
<protein>
    <submittedName>
        <fullName evidence="10">Prenylcysteine oxidase-like protein</fullName>
    </submittedName>
</protein>
<keyword evidence="7" id="KW-0325">Glycoprotein</keyword>
<dbReference type="InterPro" id="IPR010795">
    <property type="entry name" value="Prenylcys_lyase"/>
</dbReference>
<dbReference type="AlphaFoldDB" id="A0A443SX01"/>
<accession>A0A443SX01</accession>
<reference evidence="10 11" key="1">
    <citation type="journal article" date="2018" name="Gigascience">
        <title>Genomes of trombidid mites reveal novel predicted allergens and laterally-transferred genes associated with secondary metabolism.</title>
        <authorList>
            <person name="Dong X."/>
            <person name="Chaisiri K."/>
            <person name="Xia D."/>
            <person name="Armstrong S.D."/>
            <person name="Fang Y."/>
            <person name="Donnelly M.J."/>
            <person name="Kadowaki T."/>
            <person name="McGarry J.W."/>
            <person name="Darby A.C."/>
            <person name="Makepeace B.L."/>
        </authorList>
    </citation>
    <scope>NUCLEOTIDE SEQUENCE [LARGE SCALE GENOMIC DNA]</scope>
    <source>
        <strain evidence="10">UoL-UT</strain>
    </source>
</reference>
<keyword evidence="11" id="KW-1185">Reference proteome</keyword>
<evidence type="ECO:0000256" key="6">
    <source>
        <dbReference type="ARBA" id="ARBA00023002"/>
    </source>
</evidence>
<dbReference type="PANTHER" id="PTHR15944:SF0">
    <property type="entry name" value="PRENYLCYSTEINE LYASE DOMAIN-CONTAINING PROTEIN"/>
    <property type="match status" value="1"/>
</dbReference>
<organism evidence="10 11">
    <name type="scientific">Leptotrombidium deliense</name>
    <dbReference type="NCBI Taxonomy" id="299467"/>
    <lineage>
        <taxon>Eukaryota</taxon>
        <taxon>Metazoa</taxon>
        <taxon>Ecdysozoa</taxon>
        <taxon>Arthropoda</taxon>
        <taxon>Chelicerata</taxon>
        <taxon>Arachnida</taxon>
        <taxon>Acari</taxon>
        <taxon>Acariformes</taxon>
        <taxon>Trombidiformes</taxon>
        <taxon>Prostigmata</taxon>
        <taxon>Anystina</taxon>
        <taxon>Parasitengona</taxon>
        <taxon>Trombiculoidea</taxon>
        <taxon>Trombiculidae</taxon>
        <taxon>Leptotrombidium</taxon>
    </lineage>
</organism>
<dbReference type="Pfam" id="PF13450">
    <property type="entry name" value="NAD_binding_8"/>
    <property type="match status" value="1"/>
</dbReference>
<evidence type="ECO:0000256" key="4">
    <source>
        <dbReference type="ARBA" id="ARBA00022729"/>
    </source>
</evidence>
<keyword evidence="6" id="KW-0560">Oxidoreductase</keyword>
<evidence type="ECO:0000256" key="8">
    <source>
        <dbReference type="SAM" id="SignalP"/>
    </source>
</evidence>
<keyword evidence="5" id="KW-0274">FAD</keyword>
<comment type="caution">
    <text evidence="10">The sequence shown here is derived from an EMBL/GenBank/DDBJ whole genome shotgun (WGS) entry which is preliminary data.</text>
</comment>
<evidence type="ECO:0000256" key="1">
    <source>
        <dbReference type="ARBA" id="ARBA00001974"/>
    </source>
</evidence>